<dbReference type="Proteomes" id="UP001321760">
    <property type="component" value="Unassembled WGS sequence"/>
</dbReference>
<proteinExistence type="predicted"/>
<evidence type="ECO:0000256" key="2">
    <source>
        <dbReference type="SAM" id="Phobius"/>
    </source>
</evidence>
<keyword evidence="2" id="KW-0812">Transmembrane</keyword>
<sequence length="238" mass="25526">MDHHPAPPTDSESSPLLSRSSSPESPPRPIPRAVVATHWVSSLGGLLVSILAFAVVLVNILGPNPARFHLPFDIGRNLIKMVVAGFMSAAFSTASLLRLRRVGALMPAFVAVLFHIGMALWFVITSALGAGDIAGGPSRMCYGYGLPGIPEDNRQCYEWAEKVARLLWVYLGAIFALGLVHTALFIFTCSGPLGSWRENIASWDFPAGRLSVEFSVKFLKQEMPAAAARDAAPAARGD</sequence>
<dbReference type="AlphaFoldDB" id="A0AAV9GXG6"/>
<evidence type="ECO:0008006" key="5">
    <source>
        <dbReference type="Google" id="ProtNLM"/>
    </source>
</evidence>
<evidence type="ECO:0000313" key="3">
    <source>
        <dbReference type="EMBL" id="KAK4452594.1"/>
    </source>
</evidence>
<dbReference type="EMBL" id="MU865923">
    <property type="protein sequence ID" value="KAK4452594.1"/>
    <property type="molecule type" value="Genomic_DNA"/>
</dbReference>
<feature type="compositionally biased region" description="Low complexity" evidence="1">
    <location>
        <begin position="11"/>
        <end position="23"/>
    </location>
</feature>
<reference evidence="3" key="2">
    <citation type="submission" date="2023-05" db="EMBL/GenBank/DDBJ databases">
        <authorList>
            <consortium name="Lawrence Berkeley National Laboratory"/>
            <person name="Steindorff A."/>
            <person name="Hensen N."/>
            <person name="Bonometti L."/>
            <person name="Westerberg I."/>
            <person name="Brannstrom I.O."/>
            <person name="Guillou S."/>
            <person name="Cros-Aarteil S."/>
            <person name="Calhoun S."/>
            <person name="Haridas S."/>
            <person name="Kuo A."/>
            <person name="Mondo S."/>
            <person name="Pangilinan J."/>
            <person name="Riley R."/>
            <person name="Labutti K."/>
            <person name="Andreopoulos B."/>
            <person name="Lipzen A."/>
            <person name="Chen C."/>
            <person name="Yanf M."/>
            <person name="Daum C."/>
            <person name="Ng V."/>
            <person name="Clum A."/>
            <person name="Ohm R."/>
            <person name="Martin F."/>
            <person name="Silar P."/>
            <person name="Natvig D."/>
            <person name="Lalanne C."/>
            <person name="Gautier V."/>
            <person name="Ament-Velasquez S.L."/>
            <person name="Kruys A."/>
            <person name="Hutchinson M.I."/>
            <person name="Powell A.J."/>
            <person name="Barry K."/>
            <person name="Miller A.N."/>
            <person name="Grigoriev I.V."/>
            <person name="Debuchy R."/>
            <person name="Gladieux P."/>
            <person name="Thoren M.H."/>
            <person name="Johannesson H."/>
        </authorList>
    </citation>
    <scope>NUCLEOTIDE SEQUENCE</scope>
    <source>
        <strain evidence="3">PSN243</strain>
    </source>
</reference>
<comment type="caution">
    <text evidence="3">The sequence shown here is derived from an EMBL/GenBank/DDBJ whole genome shotgun (WGS) entry which is preliminary data.</text>
</comment>
<feature type="transmembrane region" description="Helical" evidence="2">
    <location>
        <begin position="33"/>
        <end position="58"/>
    </location>
</feature>
<feature type="transmembrane region" description="Helical" evidence="2">
    <location>
        <begin position="104"/>
        <end position="124"/>
    </location>
</feature>
<reference evidence="3" key="1">
    <citation type="journal article" date="2023" name="Mol. Phylogenet. Evol.">
        <title>Genome-scale phylogeny and comparative genomics of the fungal order Sordariales.</title>
        <authorList>
            <person name="Hensen N."/>
            <person name="Bonometti L."/>
            <person name="Westerberg I."/>
            <person name="Brannstrom I.O."/>
            <person name="Guillou S."/>
            <person name="Cros-Aarteil S."/>
            <person name="Calhoun S."/>
            <person name="Haridas S."/>
            <person name="Kuo A."/>
            <person name="Mondo S."/>
            <person name="Pangilinan J."/>
            <person name="Riley R."/>
            <person name="LaButti K."/>
            <person name="Andreopoulos B."/>
            <person name="Lipzen A."/>
            <person name="Chen C."/>
            <person name="Yan M."/>
            <person name="Daum C."/>
            <person name="Ng V."/>
            <person name="Clum A."/>
            <person name="Steindorff A."/>
            <person name="Ohm R.A."/>
            <person name="Martin F."/>
            <person name="Silar P."/>
            <person name="Natvig D.O."/>
            <person name="Lalanne C."/>
            <person name="Gautier V."/>
            <person name="Ament-Velasquez S.L."/>
            <person name="Kruys A."/>
            <person name="Hutchinson M.I."/>
            <person name="Powell A.J."/>
            <person name="Barry K."/>
            <person name="Miller A.N."/>
            <person name="Grigoriev I.V."/>
            <person name="Debuchy R."/>
            <person name="Gladieux P."/>
            <person name="Hiltunen Thoren M."/>
            <person name="Johannesson H."/>
        </authorList>
    </citation>
    <scope>NUCLEOTIDE SEQUENCE</scope>
    <source>
        <strain evidence="3">PSN243</strain>
    </source>
</reference>
<organism evidence="3 4">
    <name type="scientific">Podospora aff. communis PSN243</name>
    <dbReference type="NCBI Taxonomy" id="3040156"/>
    <lineage>
        <taxon>Eukaryota</taxon>
        <taxon>Fungi</taxon>
        <taxon>Dikarya</taxon>
        <taxon>Ascomycota</taxon>
        <taxon>Pezizomycotina</taxon>
        <taxon>Sordariomycetes</taxon>
        <taxon>Sordariomycetidae</taxon>
        <taxon>Sordariales</taxon>
        <taxon>Podosporaceae</taxon>
        <taxon>Podospora</taxon>
    </lineage>
</organism>
<keyword evidence="2" id="KW-0472">Membrane</keyword>
<accession>A0AAV9GXG6</accession>
<gene>
    <name evidence="3" type="ORF">QBC34DRAFT_397885</name>
</gene>
<evidence type="ECO:0000313" key="4">
    <source>
        <dbReference type="Proteomes" id="UP001321760"/>
    </source>
</evidence>
<feature type="transmembrane region" description="Helical" evidence="2">
    <location>
        <begin position="78"/>
        <end position="97"/>
    </location>
</feature>
<keyword evidence="2" id="KW-1133">Transmembrane helix</keyword>
<keyword evidence="4" id="KW-1185">Reference proteome</keyword>
<feature type="transmembrane region" description="Helical" evidence="2">
    <location>
        <begin position="167"/>
        <end position="187"/>
    </location>
</feature>
<protein>
    <recommendedName>
        <fullName evidence="5">MARVEL domain-containing protein</fullName>
    </recommendedName>
</protein>
<evidence type="ECO:0000256" key="1">
    <source>
        <dbReference type="SAM" id="MobiDB-lite"/>
    </source>
</evidence>
<feature type="region of interest" description="Disordered" evidence="1">
    <location>
        <begin position="1"/>
        <end position="29"/>
    </location>
</feature>
<name>A0AAV9GXG6_9PEZI</name>